<dbReference type="KEGG" id="pwn:QNH46_23215"/>
<name>A0AA95KTJ8_9BACL</name>
<gene>
    <name evidence="4" type="ORF">QNH46_23215</name>
</gene>
<keyword evidence="2" id="KW-0812">Transmembrane</keyword>
<feature type="compositionally biased region" description="Polar residues" evidence="1">
    <location>
        <begin position="48"/>
        <end position="71"/>
    </location>
</feature>
<keyword evidence="2" id="KW-1133">Transmembrane helix</keyword>
<evidence type="ECO:0000256" key="1">
    <source>
        <dbReference type="SAM" id="MobiDB-lite"/>
    </source>
</evidence>
<feature type="compositionally biased region" description="Basic and acidic residues" evidence="1">
    <location>
        <begin position="146"/>
        <end position="158"/>
    </location>
</feature>
<evidence type="ECO:0000256" key="2">
    <source>
        <dbReference type="SAM" id="Phobius"/>
    </source>
</evidence>
<feature type="transmembrane region" description="Helical" evidence="2">
    <location>
        <begin position="15"/>
        <end position="33"/>
    </location>
</feature>
<dbReference type="RefSeq" id="WP_283926218.1">
    <property type="nucleotide sequence ID" value="NZ_CP126084.1"/>
</dbReference>
<dbReference type="Proteomes" id="UP001177943">
    <property type="component" value="Chromosome"/>
</dbReference>
<feature type="domain" description="Transcobalamin-like C-terminal" evidence="3">
    <location>
        <begin position="228"/>
        <end position="302"/>
    </location>
</feature>
<feature type="compositionally biased region" description="Polar residues" evidence="1">
    <location>
        <begin position="197"/>
        <end position="207"/>
    </location>
</feature>
<proteinExistence type="predicted"/>
<dbReference type="AlphaFoldDB" id="A0AA95KTJ8"/>
<organism evidence="4 5">
    <name type="scientific">Paenibacillus woosongensis</name>
    <dbReference type="NCBI Taxonomy" id="307580"/>
    <lineage>
        <taxon>Bacteria</taxon>
        <taxon>Bacillati</taxon>
        <taxon>Bacillota</taxon>
        <taxon>Bacilli</taxon>
        <taxon>Bacillales</taxon>
        <taxon>Paenibacillaceae</taxon>
        <taxon>Paenibacillus</taxon>
    </lineage>
</organism>
<evidence type="ECO:0000259" key="3">
    <source>
        <dbReference type="Pfam" id="PF14478"/>
    </source>
</evidence>
<reference evidence="4" key="1">
    <citation type="submission" date="2023-05" db="EMBL/GenBank/DDBJ databases">
        <title>Comparative genomics of Bacillaceae isolates and their secondary metabolite potential.</title>
        <authorList>
            <person name="Song L."/>
            <person name="Nielsen L.J."/>
            <person name="Mohite O."/>
            <person name="Xu X."/>
            <person name="Weber T."/>
            <person name="Kovacs A.T."/>
        </authorList>
    </citation>
    <scope>NUCLEOTIDE SEQUENCE</scope>
    <source>
        <strain evidence="4">B2_4</strain>
    </source>
</reference>
<feature type="region of interest" description="Disordered" evidence="1">
    <location>
        <begin position="39"/>
        <end position="207"/>
    </location>
</feature>
<dbReference type="InterPro" id="IPR027954">
    <property type="entry name" value="Transcobalamin-like_C"/>
</dbReference>
<keyword evidence="2" id="KW-0472">Membrane</keyword>
<feature type="compositionally biased region" description="Low complexity" evidence="1">
    <location>
        <begin position="169"/>
        <end position="186"/>
    </location>
</feature>
<evidence type="ECO:0000313" key="5">
    <source>
        <dbReference type="Proteomes" id="UP001177943"/>
    </source>
</evidence>
<dbReference type="EMBL" id="CP126084">
    <property type="protein sequence ID" value="WHX48923.1"/>
    <property type="molecule type" value="Genomic_DNA"/>
</dbReference>
<accession>A0AA95KTJ8</accession>
<evidence type="ECO:0000313" key="4">
    <source>
        <dbReference type="EMBL" id="WHX48923.1"/>
    </source>
</evidence>
<sequence length="322" mass="33324">MPKWSRTLWQNRNKFFGLLAVIAIVLAAVWFYGSGNPERTGSAGDASGNASVEASRNEAQSAETDSRNYFSENGEACPIQEAVPDKEKPSSALQPEGRGETSLAESSDKGAVQDTAGESAAKAEEPATAVSGEVAGKQSGAGSKTGEGKRADEDKMADAAEGATPQSVPSGSETAASSTPPSTGAKPSKDSAKETAAGSSDSVTLTIVGSPDIGTIMGTIEVDIGDSKTVLDVLKKATRSQKLQMEYTGSGATAYVQGIDNLYEFDKGSGSGWMYSVNGKFPNRSAGIWPLSPGDDIRWLYTEDLGKDLGAGAEDGLWDGKS</sequence>
<dbReference type="Gene3D" id="2.170.130.30">
    <property type="match status" value="1"/>
</dbReference>
<protein>
    <submittedName>
        <fullName evidence="4">DUF4430 domain-containing protein</fullName>
    </submittedName>
</protein>
<dbReference type="Pfam" id="PF14478">
    <property type="entry name" value="DUF4430"/>
    <property type="match status" value="1"/>
</dbReference>